<feature type="chain" id="PRO_5040760402" evidence="1">
    <location>
        <begin position="19"/>
        <end position="65"/>
    </location>
</feature>
<sequence>MQFNLYLVFAALMAVVSASPAADSPLVGRNGCIPHGGQCSITGQACCDDWSCIKTKCVVPPEWSA</sequence>
<evidence type="ECO:0000313" key="2">
    <source>
        <dbReference type="EMBL" id="KAJ5112517.1"/>
    </source>
</evidence>
<dbReference type="EMBL" id="JAPQKI010000001">
    <property type="protein sequence ID" value="KAJ5112517.1"/>
    <property type="molecule type" value="Genomic_DNA"/>
</dbReference>
<dbReference type="Proteomes" id="UP001149074">
    <property type="component" value="Unassembled WGS sequence"/>
</dbReference>
<reference evidence="2" key="1">
    <citation type="submission" date="2022-11" db="EMBL/GenBank/DDBJ databases">
        <authorList>
            <person name="Petersen C."/>
        </authorList>
    </citation>
    <scope>NUCLEOTIDE SEQUENCE</scope>
    <source>
        <strain evidence="2">IBT 30761</strain>
    </source>
</reference>
<dbReference type="GeneID" id="81352045"/>
<name>A0A9W9KNZ7_9EURO</name>
<feature type="signal peptide" evidence="1">
    <location>
        <begin position="1"/>
        <end position="18"/>
    </location>
</feature>
<protein>
    <submittedName>
        <fullName evidence="2">Uncharacterized protein</fullName>
    </submittedName>
</protein>
<comment type="caution">
    <text evidence="2">The sequence shown here is derived from an EMBL/GenBank/DDBJ whole genome shotgun (WGS) entry which is preliminary data.</text>
</comment>
<organism evidence="2 3">
    <name type="scientific">Penicillium argentinense</name>
    <dbReference type="NCBI Taxonomy" id="1131581"/>
    <lineage>
        <taxon>Eukaryota</taxon>
        <taxon>Fungi</taxon>
        <taxon>Dikarya</taxon>
        <taxon>Ascomycota</taxon>
        <taxon>Pezizomycotina</taxon>
        <taxon>Eurotiomycetes</taxon>
        <taxon>Eurotiomycetidae</taxon>
        <taxon>Eurotiales</taxon>
        <taxon>Aspergillaceae</taxon>
        <taxon>Penicillium</taxon>
    </lineage>
</organism>
<dbReference type="AlphaFoldDB" id="A0A9W9KNZ7"/>
<dbReference type="RefSeq" id="XP_056480290.1">
    <property type="nucleotide sequence ID" value="XM_056613066.1"/>
</dbReference>
<evidence type="ECO:0000256" key="1">
    <source>
        <dbReference type="SAM" id="SignalP"/>
    </source>
</evidence>
<proteinExistence type="predicted"/>
<evidence type="ECO:0000313" key="3">
    <source>
        <dbReference type="Proteomes" id="UP001149074"/>
    </source>
</evidence>
<reference evidence="2" key="2">
    <citation type="journal article" date="2023" name="IMA Fungus">
        <title>Comparative genomic study of the Penicillium genus elucidates a diverse pangenome and 15 lateral gene transfer events.</title>
        <authorList>
            <person name="Petersen C."/>
            <person name="Sorensen T."/>
            <person name="Nielsen M.R."/>
            <person name="Sondergaard T.E."/>
            <person name="Sorensen J.L."/>
            <person name="Fitzpatrick D.A."/>
            <person name="Frisvad J.C."/>
            <person name="Nielsen K.L."/>
        </authorList>
    </citation>
    <scope>NUCLEOTIDE SEQUENCE</scope>
    <source>
        <strain evidence="2">IBT 30761</strain>
    </source>
</reference>
<accession>A0A9W9KNZ7</accession>
<keyword evidence="3" id="KW-1185">Reference proteome</keyword>
<gene>
    <name evidence="2" type="ORF">N7532_000562</name>
</gene>
<keyword evidence="1" id="KW-0732">Signal</keyword>